<reference evidence="2 3" key="1">
    <citation type="journal article" date="2015" name="Genome Announc.">
        <title>Complete Genome Sequence of Sedimenticola thiotaurini Strain SIP-G1, a Polyphosphate- and Polyhydroxyalkanoate-Accumulating Sulfur-Oxidizing Gammaproteobacterium Isolated from Salt Marsh Sediments.</title>
        <authorList>
            <person name="Flood B.E."/>
            <person name="Jones D.S."/>
            <person name="Bailey J.V."/>
        </authorList>
    </citation>
    <scope>NUCLEOTIDE SEQUENCE [LARGE SCALE GENOMIC DNA]</scope>
    <source>
        <strain evidence="2 3">SIP-G1</strain>
    </source>
</reference>
<feature type="transmembrane region" description="Helical" evidence="1">
    <location>
        <begin position="236"/>
        <end position="259"/>
    </location>
</feature>
<feature type="transmembrane region" description="Helical" evidence="1">
    <location>
        <begin position="271"/>
        <end position="289"/>
    </location>
</feature>
<protein>
    <submittedName>
        <fullName evidence="2">Membrane protein</fullName>
    </submittedName>
</protein>
<keyword evidence="3" id="KW-1185">Reference proteome</keyword>
<dbReference type="KEGG" id="seds:AAY24_09570"/>
<feature type="transmembrane region" description="Helical" evidence="1">
    <location>
        <begin position="108"/>
        <end position="129"/>
    </location>
</feature>
<keyword evidence="1" id="KW-0472">Membrane</keyword>
<dbReference type="Proteomes" id="UP000034410">
    <property type="component" value="Chromosome"/>
</dbReference>
<accession>A0A0F7JVJ0</accession>
<name>A0A0F7JVJ0_9GAMM</name>
<feature type="transmembrane region" description="Helical" evidence="1">
    <location>
        <begin position="301"/>
        <end position="320"/>
    </location>
</feature>
<dbReference type="OrthoDB" id="9792847at2"/>
<proteinExistence type="predicted"/>
<evidence type="ECO:0000313" key="2">
    <source>
        <dbReference type="EMBL" id="AKH20561.1"/>
    </source>
</evidence>
<evidence type="ECO:0000256" key="1">
    <source>
        <dbReference type="SAM" id="Phobius"/>
    </source>
</evidence>
<organism evidence="2 3">
    <name type="scientific">Sedimenticola thiotaurini</name>
    <dbReference type="NCBI Taxonomy" id="1543721"/>
    <lineage>
        <taxon>Bacteria</taxon>
        <taxon>Pseudomonadati</taxon>
        <taxon>Pseudomonadota</taxon>
        <taxon>Gammaproteobacteria</taxon>
        <taxon>Chromatiales</taxon>
        <taxon>Sedimenticolaceae</taxon>
        <taxon>Sedimenticola</taxon>
    </lineage>
</organism>
<keyword evidence="1" id="KW-1133">Transmembrane helix</keyword>
<dbReference type="PANTHER" id="PTHR35337:SF1">
    <property type="entry name" value="SLR1478 PROTEIN"/>
    <property type="match status" value="1"/>
</dbReference>
<keyword evidence="1" id="KW-0812">Transmembrane</keyword>
<dbReference type="Pfam" id="PF01944">
    <property type="entry name" value="SpoIIM"/>
    <property type="match status" value="1"/>
</dbReference>
<sequence>MRQRGFEQQHREQWERMGQLLDDLDRSSRRRQHSAAELDALPGLYREVCNHYAIARSRHYSPALEQQLHELVLRGHRQLYSGRTAELWRLVQFIAYGFPCALRRQIRYFWLAAALLLLPGLLLGGFCYLQPDVIYSVMDEDQVATMESMYDPANRKPGRSLERTAETDLMMFGHYISNNIGIGFRTFAGGILFGLGTVLLLLFNGVVLGAVAGHLTRIGYQETFWSFVSGHGAFELTAIVICGASGLIIGHALIAPGRLPRLAALKQRARVALPLVMGAAFMLLIAAFVEAFWSSSSLSAPIKYAVAGLFWMLVLLYLGLAGRKRHGTG</sequence>
<dbReference type="AlphaFoldDB" id="A0A0F7JVJ0"/>
<dbReference type="RefSeq" id="WP_046859494.1">
    <property type="nucleotide sequence ID" value="NZ_CP011412.1"/>
</dbReference>
<feature type="transmembrane region" description="Helical" evidence="1">
    <location>
        <begin position="191"/>
        <end position="216"/>
    </location>
</feature>
<dbReference type="EMBL" id="CP011412">
    <property type="protein sequence ID" value="AKH20561.1"/>
    <property type="molecule type" value="Genomic_DNA"/>
</dbReference>
<dbReference type="PANTHER" id="PTHR35337">
    <property type="entry name" value="SLR1478 PROTEIN"/>
    <property type="match status" value="1"/>
</dbReference>
<dbReference type="InterPro" id="IPR002798">
    <property type="entry name" value="SpoIIM-like"/>
</dbReference>
<gene>
    <name evidence="2" type="ORF">AAY24_09570</name>
</gene>
<evidence type="ECO:0000313" key="3">
    <source>
        <dbReference type="Proteomes" id="UP000034410"/>
    </source>
</evidence>